<dbReference type="HOGENOM" id="CLU_2360838_0_0_1"/>
<evidence type="ECO:0000313" key="1">
    <source>
        <dbReference type="EMBL" id="ERZ99900.1"/>
    </source>
</evidence>
<proteinExistence type="predicted"/>
<name>U9T963_RHIID</name>
<dbReference type="AlphaFoldDB" id="U9T963"/>
<organism evidence="1">
    <name type="scientific">Rhizophagus irregularis (strain DAOM 181602 / DAOM 197198 / MUCL 43194)</name>
    <name type="common">Arbuscular mycorrhizal fungus</name>
    <name type="synonym">Glomus intraradices</name>
    <dbReference type="NCBI Taxonomy" id="747089"/>
    <lineage>
        <taxon>Eukaryota</taxon>
        <taxon>Fungi</taxon>
        <taxon>Fungi incertae sedis</taxon>
        <taxon>Mucoromycota</taxon>
        <taxon>Glomeromycotina</taxon>
        <taxon>Glomeromycetes</taxon>
        <taxon>Glomerales</taxon>
        <taxon>Glomeraceae</taxon>
        <taxon>Rhizophagus</taxon>
    </lineage>
</organism>
<protein>
    <submittedName>
        <fullName evidence="1">Uncharacterized protein</fullName>
    </submittedName>
</protein>
<accession>U9T963</accession>
<reference evidence="1" key="1">
    <citation type="submission" date="2013-07" db="EMBL/GenBank/DDBJ databases">
        <title>The genome of an arbuscular mycorrhizal fungus provides insights into the evolution of the oldest plant symbiosis.</title>
        <authorList>
            <consortium name="DOE Joint Genome Institute"/>
            <person name="Tisserant E."/>
            <person name="Malbreil M."/>
            <person name="Kuo A."/>
            <person name="Kohler A."/>
            <person name="Symeonidi A."/>
            <person name="Balestrini R."/>
            <person name="Charron P."/>
            <person name="Duensing N."/>
            <person name="Frei-dit-Frey N."/>
            <person name="Gianinazzi-Pearson V."/>
            <person name="Gilbert B."/>
            <person name="Handa Y."/>
            <person name="Hijri M."/>
            <person name="Kaul R."/>
            <person name="Kawaguchi M."/>
            <person name="Krajinski F."/>
            <person name="Lammers P."/>
            <person name="Lapierre D."/>
            <person name="Masclaux F.G."/>
            <person name="Murat C."/>
            <person name="Morin E."/>
            <person name="Ndikumana S."/>
            <person name="Pagni M."/>
            <person name="Petitpierre D."/>
            <person name="Requena N."/>
            <person name="Rosikiewicz P."/>
            <person name="Riley R."/>
            <person name="Saito K."/>
            <person name="San Clemente H."/>
            <person name="Shapiro H."/>
            <person name="van Tuinen D."/>
            <person name="Becard G."/>
            <person name="Bonfante P."/>
            <person name="Paszkowski U."/>
            <person name="Shachar-Hill Y."/>
            <person name="Young J.P."/>
            <person name="Sanders I.R."/>
            <person name="Henrissat B."/>
            <person name="Rensing S.A."/>
            <person name="Grigoriev I.V."/>
            <person name="Corradi N."/>
            <person name="Roux C."/>
            <person name="Martin F."/>
        </authorList>
    </citation>
    <scope>NUCLEOTIDE SEQUENCE</scope>
    <source>
        <strain evidence="1">DAOM 197198</strain>
    </source>
</reference>
<gene>
    <name evidence="1" type="ORF">GLOINDRAFT_9040</name>
</gene>
<sequence length="96" mass="11192">MESSAITQKKLSKQFLVYEAEWNVIKMNRSDSKLLNIAKVLLYIVSGRDIDRQKFCKYGWDNLFRKSSVLKECGDENLVVSKIAIEIYLKSERAKK</sequence>
<dbReference type="EMBL" id="KI297601">
    <property type="protein sequence ID" value="ERZ99900.1"/>
    <property type="molecule type" value="Genomic_DNA"/>
</dbReference>